<evidence type="ECO:0000313" key="10">
    <source>
        <dbReference type="EMBL" id="BDU78052.1"/>
    </source>
</evidence>
<keyword evidence="6" id="KW-0249">Electron transport</keyword>
<organism evidence="10 11">
    <name type="scientific">Mesoterricola sediminis</name>
    <dbReference type="NCBI Taxonomy" id="2927980"/>
    <lineage>
        <taxon>Bacteria</taxon>
        <taxon>Pseudomonadati</taxon>
        <taxon>Acidobacteriota</taxon>
        <taxon>Holophagae</taxon>
        <taxon>Holophagales</taxon>
        <taxon>Holophagaceae</taxon>
        <taxon>Mesoterricola</taxon>
    </lineage>
</organism>
<dbReference type="InterPro" id="IPR036280">
    <property type="entry name" value="Multihaem_cyt_sf"/>
</dbReference>
<dbReference type="RefSeq" id="WP_243346905.1">
    <property type="nucleotide sequence ID" value="NZ_AP027081.1"/>
</dbReference>
<sequence length="118" mass="12720">MRALQSLTLIVGCMILSAQGFAADPRLNAKHVKAGVTCHNCHGTENPDKAAVPDSSCYNCHGDYPAMAAYTKALPLNPHAPLKAGHPGPFACVDCHRQHKPPVVKCLECHPDFKLKPR</sequence>
<gene>
    <name evidence="10" type="ORF">METESE_30100</name>
</gene>
<keyword evidence="5" id="KW-0479">Metal-binding</keyword>
<evidence type="ECO:0000256" key="7">
    <source>
        <dbReference type="ARBA" id="ARBA00023004"/>
    </source>
</evidence>
<keyword evidence="7" id="KW-0408">Iron</keyword>
<evidence type="ECO:0000256" key="4">
    <source>
        <dbReference type="ARBA" id="ARBA00022617"/>
    </source>
</evidence>
<feature type="chain" id="PRO_5041234611" description="Tetrahaem cytochrome domain-containing protein" evidence="8">
    <location>
        <begin position="23"/>
        <end position="118"/>
    </location>
</feature>
<proteinExistence type="predicted"/>
<name>A0AA48KF81_9BACT</name>
<evidence type="ECO:0000256" key="6">
    <source>
        <dbReference type="ARBA" id="ARBA00022982"/>
    </source>
</evidence>
<accession>A0AA48KF81</accession>
<feature type="domain" description="Tetrahaem cytochrome" evidence="9">
    <location>
        <begin position="31"/>
        <end position="110"/>
    </location>
</feature>
<feature type="signal peptide" evidence="8">
    <location>
        <begin position="1"/>
        <end position="22"/>
    </location>
</feature>
<evidence type="ECO:0000313" key="11">
    <source>
        <dbReference type="Proteomes" id="UP001228113"/>
    </source>
</evidence>
<protein>
    <recommendedName>
        <fullName evidence="9">Tetrahaem cytochrome domain-containing protein</fullName>
    </recommendedName>
</protein>
<dbReference type="Gene3D" id="1.10.1130.10">
    <property type="entry name" value="Flavocytochrome C3, Chain A"/>
    <property type="match status" value="1"/>
</dbReference>
<reference evidence="10" key="1">
    <citation type="journal article" date="2023" name="Int. J. Syst. Evol. Microbiol.">
        <title>Mesoterricola silvestris gen. nov., sp. nov., Mesoterricola sediminis sp. nov., Geothrix oryzae sp. nov., Geothrix edaphica sp. nov., Geothrix rubra sp. nov., and Geothrix limicola sp. nov., six novel members of Acidobacteriota isolated from soils.</title>
        <authorList>
            <person name="Itoh H."/>
            <person name="Sugisawa Y."/>
            <person name="Mise K."/>
            <person name="Xu Z."/>
            <person name="Kuniyasu M."/>
            <person name="Ushijima N."/>
            <person name="Kawano K."/>
            <person name="Kobayashi E."/>
            <person name="Shiratori Y."/>
            <person name="Masuda Y."/>
            <person name="Senoo K."/>
        </authorList>
    </citation>
    <scope>NUCLEOTIDE SEQUENCE</scope>
    <source>
        <strain evidence="10">W786</strain>
    </source>
</reference>
<dbReference type="KEGG" id="msea:METESE_30100"/>
<keyword evidence="8" id="KW-0732">Signal</keyword>
<dbReference type="GO" id="GO:0046872">
    <property type="term" value="F:metal ion binding"/>
    <property type="evidence" value="ECO:0007669"/>
    <property type="project" value="UniProtKB-KW"/>
</dbReference>
<keyword evidence="3" id="KW-0813">Transport</keyword>
<evidence type="ECO:0000256" key="8">
    <source>
        <dbReference type="SAM" id="SignalP"/>
    </source>
</evidence>
<dbReference type="GO" id="GO:0030313">
    <property type="term" value="C:cell envelope"/>
    <property type="evidence" value="ECO:0007669"/>
    <property type="project" value="UniProtKB-SubCell"/>
</dbReference>
<dbReference type="Pfam" id="PF14537">
    <property type="entry name" value="Cytochrom_c3_2"/>
    <property type="match status" value="1"/>
</dbReference>
<dbReference type="InterPro" id="IPR012286">
    <property type="entry name" value="Tetrahaem_cytochrome"/>
</dbReference>
<keyword evidence="4" id="KW-0349">Heme</keyword>
<dbReference type="SUPFAM" id="SSF48695">
    <property type="entry name" value="Multiheme cytochromes"/>
    <property type="match status" value="1"/>
</dbReference>
<evidence type="ECO:0000256" key="2">
    <source>
        <dbReference type="ARBA" id="ARBA00004196"/>
    </source>
</evidence>
<evidence type="ECO:0000256" key="5">
    <source>
        <dbReference type="ARBA" id="ARBA00022723"/>
    </source>
</evidence>
<dbReference type="EMBL" id="AP027081">
    <property type="protein sequence ID" value="BDU78052.1"/>
    <property type="molecule type" value="Genomic_DNA"/>
</dbReference>
<evidence type="ECO:0000256" key="1">
    <source>
        <dbReference type="ARBA" id="ARBA00001926"/>
    </source>
</evidence>
<dbReference type="AlphaFoldDB" id="A0AA48KF81"/>
<keyword evidence="11" id="KW-1185">Reference proteome</keyword>
<comment type="subcellular location">
    <subcellularLocation>
        <location evidence="2">Cell envelope</location>
    </subcellularLocation>
</comment>
<evidence type="ECO:0000259" key="9">
    <source>
        <dbReference type="Pfam" id="PF14537"/>
    </source>
</evidence>
<dbReference type="Proteomes" id="UP001228113">
    <property type="component" value="Chromosome"/>
</dbReference>
<evidence type="ECO:0000256" key="3">
    <source>
        <dbReference type="ARBA" id="ARBA00022448"/>
    </source>
</evidence>
<comment type="cofactor">
    <cofactor evidence="1">
        <name>heme c</name>
        <dbReference type="ChEBI" id="CHEBI:61717"/>
    </cofactor>
</comment>